<feature type="transmembrane region" description="Helical" evidence="2">
    <location>
        <begin position="87"/>
        <end position="107"/>
    </location>
</feature>
<feature type="transmembrane region" description="Helical" evidence="2">
    <location>
        <begin position="441"/>
        <end position="458"/>
    </location>
</feature>
<feature type="transmembrane region" description="Helical" evidence="2">
    <location>
        <begin position="180"/>
        <end position="198"/>
    </location>
</feature>
<evidence type="ECO:0008006" key="5">
    <source>
        <dbReference type="Google" id="ProtNLM"/>
    </source>
</evidence>
<proteinExistence type="predicted"/>
<sequence length="531" mass="58112">MNDGRGTNPFSMMLGLGLALYAIISVTLTQGNSISELCLMLMLGGLLLSLTSPRLAFTAWIITSGYIDLVKRLMVLSGRVSQSDLYYVLGIHPLMLGGITISLIVGAMLGRHRLRQADLLRFIAALMFMGLAALVSWRENGLQMGTVMADVANSGFYAMLLFVVPLLIKDLDAVLRLLRLVVIAYTPVAVYGIIQQIVGFQDFEIEYLLTGLSIEIKQLLSNEVRAFSTLNSPTALGFGCGACLIFCYILGWHRDQKAAQFRFPKLLIILMMAAFLGGLASATMRSAFVLVPVGLLGSWLFSSRIRTRVFYMSMVIGFVALVISSKWMLQVLPQAMAAMGDVSGDSVFMSQMLRVGTYYERLMGFSNCLANPAAYTLTGFGAERGRDYGDEFMNHDPLSNILIRYGAPALFLTLFSIWMALRVMHRSVLSLPEGGSRRTAALLLSVPLGYMVASVLQGSVFGTFPLNLLAYLCLGLIQSLGRSMQPEASQVPAAPHMDFRPPPRSMMTQPRMLPRPAPGSFAAGRRPFTPP</sequence>
<evidence type="ECO:0000313" key="4">
    <source>
        <dbReference type="Proteomes" id="UP000321577"/>
    </source>
</evidence>
<dbReference type="OrthoDB" id="181540at2"/>
<gene>
    <name evidence="3" type="ORF">BGE01nite_38750</name>
</gene>
<dbReference type="RefSeq" id="WP_146852671.1">
    <property type="nucleotide sequence ID" value="NZ_BKAG01000032.1"/>
</dbReference>
<keyword evidence="2" id="KW-0812">Transmembrane</keyword>
<reference evidence="3 4" key="1">
    <citation type="submission" date="2019-07" db="EMBL/GenBank/DDBJ databases">
        <title>Whole genome shotgun sequence of Brevifollis gellanilyticus NBRC 108608.</title>
        <authorList>
            <person name="Hosoyama A."/>
            <person name="Uohara A."/>
            <person name="Ohji S."/>
            <person name="Ichikawa N."/>
        </authorList>
    </citation>
    <scope>NUCLEOTIDE SEQUENCE [LARGE SCALE GENOMIC DNA]</scope>
    <source>
        <strain evidence="3 4">NBRC 108608</strain>
    </source>
</reference>
<name>A0A512MCW8_9BACT</name>
<evidence type="ECO:0000313" key="3">
    <source>
        <dbReference type="EMBL" id="GEP44584.1"/>
    </source>
</evidence>
<dbReference type="Proteomes" id="UP000321577">
    <property type="component" value="Unassembled WGS sequence"/>
</dbReference>
<organism evidence="3 4">
    <name type="scientific">Brevifollis gellanilyticus</name>
    <dbReference type="NCBI Taxonomy" id="748831"/>
    <lineage>
        <taxon>Bacteria</taxon>
        <taxon>Pseudomonadati</taxon>
        <taxon>Verrucomicrobiota</taxon>
        <taxon>Verrucomicrobiia</taxon>
        <taxon>Verrucomicrobiales</taxon>
        <taxon>Verrucomicrobiaceae</taxon>
    </lineage>
</organism>
<keyword evidence="4" id="KW-1185">Reference proteome</keyword>
<feature type="region of interest" description="Disordered" evidence="1">
    <location>
        <begin position="491"/>
        <end position="531"/>
    </location>
</feature>
<keyword evidence="2" id="KW-1133">Transmembrane helix</keyword>
<feature type="transmembrane region" description="Helical" evidence="2">
    <location>
        <begin position="41"/>
        <end position="67"/>
    </location>
</feature>
<feature type="transmembrane region" description="Helical" evidence="2">
    <location>
        <begin position="234"/>
        <end position="251"/>
    </location>
</feature>
<accession>A0A512MCW8</accession>
<feature type="transmembrane region" description="Helical" evidence="2">
    <location>
        <begin position="402"/>
        <end position="421"/>
    </location>
</feature>
<feature type="transmembrane region" description="Helical" evidence="2">
    <location>
        <begin position="286"/>
        <end position="302"/>
    </location>
</feature>
<feature type="transmembrane region" description="Helical" evidence="2">
    <location>
        <begin position="119"/>
        <end position="137"/>
    </location>
</feature>
<keyword evidence="2" id="KW-0472">Membrane</keyword>
<dbReference type="AlphaFoldDB" id="A0A512MCW8"/>
<protein>
    <recommendedName>
        <fullName evidence="5">O-antigen polymerase</fullName>
    </recommendedName>
</protein>
<feature type="transmembrane region" description="Helical" evidence="2">
    <location>
        <begin position="263"/>
        <end position="280"/>
    </location>
</feature>
<evidence type="ECO:0000256" key="2">
    <source>
        <dbReference type="SAM" id="Phobius"/>
    </source>
</evidence>
<comment type="caution">
    <text evidence="3">The sequence shown here is derived from an EMBL/GenBank/DDBJ whole genome shotgun (WGS) entry which is preliminary data.</text>
</comment>
<feature type="transmembrane region" description="Helical" evidence="2">
    <location>
        <begin position="12"/>
        <end position="29"/>
    </location>
</feature>
<evidence type="ECO:0000256" key="1">
    <source>
        <dbReference type="SAM" id="MobiDB-lite"/>
    </source>
</evidence>
<dbReference type="EMBL" id="BKAG01000032">
    <property type="protein sequence ID" value="GEP44584.1"/>
    <property type="molecule type" value="Genomic_DNA"/>
</dbReference>
<feature type="transmembrane region" description="Helical" evidence="2">
    <location>
        <begin position="149"/>
        <end position="168"/>
    </location>
</feature>
<feature type="transmembrane region" description="Helical" evidence="2">
    <location>
        <begin position="309"/>
        <end position="329"/>
    </location>
</feature>